<keyword evidence="4" id="KW-1185">Reference proteome</keyword>
<keyword evidence="2" id="KW-0812">Transmembrane</keyword>
<feature type="compositionally biased region" description="Basic residues" evidence="1">
    <location>
        <begin position="74"/>
        <end position="91"/>
    </location>
</feature>
<feature type="region of interest" description="Disordered" evidence="1">
    <location>
        <begin position="23"/>
        <end position="101"/>
    </location>
</feature>
<feature type="compositionally biased region" description="Basic and acidic residues" evidence="1">
    <location>
        <begin position="46"/>
        <end position="72"/>
    </location>
</feature>
<evidence type="ECO:0000256" key="1">
    <source>
        <dbReference type="SAM" id="MobiDB-lite"/>
    </source>
</evidence>
<feature type="compositionally biased region" description="Basic residues" evidence="1">
    <location>
        <begin position="35"/>
        <end position="45"/>
    </location>
</feature>
<reference evidence="3 4" key="1">
    <citation type="journal article" date="2019" name="Commun. Biol.">
        <title>The bagworm genome reveals a unique fibroin gene that provides high tensile strength.</title>
        <authorList>
            <person name="Kono N."/>
            <person name="Nakamura H."/>
            <person name="Ohtoshi R."/>
            <person name="Tomita M."/>
            <person name="Numata K."/>
            <person name="Arakawa K."/>
        </authorList>
    </citation>
    <scope>NUCLEOTIDE SEQUENCE [LARGE SCALE GENOMIC DNA]</scope>
</reference>
<evidence type="ECO:0000313" key="3">
    <source>
        <dbReference type="EMBL" id="GBP06453.1"/>
    </source>
</evidence>
<sequence length="156" mass="18523">MSSSRRIRRDDFDIESIESFHDRDNYKSRSSGSRTRSRSRKRSYSRRLDNSSRYRSRSVERKRYSRRRDSYSRSRSRSRGYSRRSDRRKQASGRYRDSRSGHTPDLDLVLDLIRILGIIVIIIAIDAMIMKKEIEEGLLHAHAQEARHIFGNSVIN</sequence>
<evidence type="ECO:0000313" key="4">
    <source>
        <dbReference type="Proteomes" id="UP000299102"/>
    </source>
</evidence>
<dbReference type="EMBL" id="BGZK01004038">
    <property type="protein sequence ID" value="GBP06453.1"/>
    <property type="molecule type" value="Genomic_DNA"/>
</dbReference>
<feature type="transmembrane region" description="Helical" evidence="2">
    <location>
        <begin position="108"/>
        <end position="129"/>
    </location>
</feature>
<keyword evidence="2" id="KW-0472">Membrane</keyword>
<accession>A0A4C1SW34</accession>
<proteinExistence type="predicted"/>
<dbReference type="AlphaFoldDB" id="A0A4C1SW34"/>
<evidence type="ECO:0000256" key="2">
    <source>
        <dbReference type="SAM" id="Phobius"/>
    </source>
</evidence>
<comment type="caution">
    <text evidence="3">The sequence shown here is derived from an EMBL/GenBank/DDBJ whole genome shotgun (WGS) entry which is preliminary data.</text>
</comment>
<keyword evidence="2" id="KW-1133">Transmembrane helix</keyword>
<organism evidence="3 4">
    <name type="scientific">Eumeta variegata</name>
    <name type="common">Bagworm moth</name>
    <name type="synonym">Eumeta japonica</name>
    <dbReference type="NCBI Taxonomy" id="151549"/>
    <lineage>
        <taxon>Eukaryota</taxon>
        <taxon>Metazoa</taxon>
        <taxon>Ecdysozoa</taxon>
        <taxon>Arthropoda</taxon>
        <taxon>Hexapoda</taxon>
        <taxon>Insecta</taxon>
        <taxon>Pterygota</taxon>
        <taxon>Neoptera</taxon>
        <taxon>Endopterygota</taxon>
        <taxon>Lepidoptera</taxon>
        <taxon>Glossata</taxon>
        <taxon>Ditrysia</taxon>
        <taxon>Tineoidea</taxon>
        <taxon>Psychidae</taxon>
        <taxon>Oiketicinae</taxon>
        <taxon>Eumeta</taxon>
    </lineage>
</organism>
<name>A0A4C1SW34_EUMVA</name>
<gene>
    <name evidence="3" type="ORF">EVAR_70260_1</name>
</gene>
<protein>
    <submittedName>
        <fullName evidence="3">Uncharacterized protein</fullName>
    </submittedName>
</protein>
<dbReference type="Proteomes" id="UP000299102">
    <property type="component" value="Unassembled WGS sequence"/>
</dbReference>